<keyword evidence="3" id="KW-1185">Reference proteome</keyword>
<accession>A0AAV9UDN0</accession>
<keyword evidence="1" id="KW-0732">Signal</keyword>
<dbReference type="Proteomes" id="UP001373714">
    <property type="component" value="Unassembled WGS sequence"/>
</dbReference>
<dbReference type="AlphaFoldDB" id="A0AAV9UDN0"/>
<organism evidence="2 3">
    <name type="scientific">Orbilia blumenaviensis</name>
    <dbReference type="NCBI Taxonomy" id="1796055"/>
    <lineage>
        <taxon>Eukaryota</taxon>
        <taxon>Fungi</taxon>
        <taxon>Dikarya</taxon>
        <taxon>Ascomycota</taxon>
        <taxon>Pezizomycotina</taxon>
        <taxon>Orbiliomycetes</taxon>
        <taxon>Orbiliales</taxon>
        <taxon>Orbiliaceae</taxon>
        <taxon>Orbilia</taxon>
    </lineage>
</organism>
<dbReference type="EMBL" id="JAVHNS010000011">
    <property type="protein sequence ID" value="KAK6340359.1"/>
    <property type="molecule type" value="Genomic_DNA"/>
</dbReference>
<reference evidence="2 3" key="1">
    <citation type="submission" date="2019-10" db="EMBL/GenBank/DDBJ databases">
        <authorList>
            <person name="Palmer J.M."/>
        </authorList>
    </citation>
    <scope>NUCLEOTIDE SEQUENCE [LARGE SCALE GENOMIC DNA]</scope>
    <source>
        <strain evidence="2 3">TWF730</strain>
    </source>
</reference>
<evidence type="ECO:0000313" key="3">
    <source>
        <dbReference type="Proteomes" id="UP001373714"/>
    </source>
</evidence>
<name>A0AAV9UDN0_9PEZI</name>
<evidence type="ECO:0000313" key="2">
    <source>
        <dbReference type="EMBL" id="KAK6340359.1"/>
    </source>
</evidence>
<gene>
    <name evidence="2" type="ORF">TWF730_002120</name>
</gene>
<comment type="caution">
    <text evidence="2">The sequence shown here is derived from an EMBL/GenBank/DDBJ whole genome shotgun (WGS) entry which is preliminary data.</text>
</comment>
<sequence>MKSILFIVTSLLFVFLTKAFPLPGFDNDLSLPDDFKMKSIEEIAHGFGFVSDGNGTFIDPTGKDGIRTGLEAHFGTSNLEGRGPEWQYTCSRRVGPQPLVYWLNAFIYVTDRLKKVPGNCRVNPNDGCSNCACTGGAAVKLCRGGTSPANFQVPNGEVAFRSEQVTRVFILSMMNMARCGGSFPGCNDPYNCQFEGMATFDGISENWYVYLTQEREIPRCIPI</sequence>
<evidence type="ECO:0000256" key="1">
    <source>
        <dbReference type="SAM" id="SignalP"/>
    </source>
</evidence>
<feature type="signal peptide" evidence="1">
    <location>
        <begin position="1"/>
        <end position="19"/>
    </location>
</feature>
<proteinExistence type="predicted"/>
<protein>
    <submittedName>
        <fullName evidence="2">Uncharacterized protein</fullName>
    </submittedName>
</protein>
<feature type="chain" id="PRO_5043395907" evidence="1">
    <location>
        <begin position="20"/>
        <end position="223"/>
    </location>
</feature>